<evidence type="ECO:0000259" key="11">
    <source>
        <dbReference type="PROSITE" id="PS51285"/>
    </source>
</evidence>
<keyword evidence="13" id="KW-1185">Reference proteome</keyword>
<organism evidence="12 13">
    <name type="scientific">Coccomyxa viridis</name>
    <dbReference type="NCBI Taxonomy" id="1274662"/>
    <lineage>
        <taxon>Eukaryota</taxon>
        <taxon>Viridiplantae</taxon>
        <taxon>Chlorophyta</taxon>
        <taxon>core chlorophytes</taxon>
        <taxon>Trebouxiophyceae</taxon>
        <taxon>Trebouxiophyceae incertae sedis</taxon>
        <taxon>Coccomyxaceae</taxon>
        <taxon>Coccomyxa</taxon>
    </lineage>
</organism>
<dbReference type="InterPro" id="IPR058783">
    <property type="entry name" value="IREH1/IRE-like_N"/>
</dbReference>
<evidence type="ECO:0000256" key="6">
    <source>
        <dbReference type="ARBA" id="ARBA00022840"/>
    </source>
</evidence>
<evidence type="ECO:0000256" key="1">
    <source>
        <dbReference type="ARBA" id="ARBA00012513"/>
    </source>
</evidence>
<evidence type="ECO:0000256" key="9">
    <source>
        <dbReference type="SAM" id="MobiDB-lite"/>
    </source>
</evidence>
<feature type="region of interest" description="Disordered" evidence="9">
    <location>
        <begin position="1123"/>
        <end position="1161"/>
    </location>
</feature>
<comment type="catalytic activity">
    <reaction evidence="7">
        <text>L-threonyl-[protein] + ATP = O-phospho-L-threonyl-[protein] + ADP + H(+)</text>
        <dbReference type="Rhea" id="RHEA:46608"/>
        <dbReference type="Rhea" id="RHEA-COMP:11060"/>
        <dbReference type="Rhea" id="RHEA-COMP:11605"/>
        <dbReference type="ChEBI" id="CHEBI:15378"/>
        <dbReference type="ChEBI" id="CHEBI:30013"/>
        <dbReference type="ChEBI" id="CHEBI:30616"/>
        <dbReference type="ChEBI" id="CHEBI:61977"/>
        <dbReference type="ChEBI" id="CHEBI:456216"/>
        <dbReference type="EC" id="2.7.11.1"/>
    </reaction>
</comment>
<feature type="compositionally biased region" description="Polar residues" evidence="9">
    <location>
        <begin position="1131"/>
        <end position="1141"/>
    </location>
</feature>
<evidence type="ECO:0000256" key="5">
    <source>
        <dbReference type="ARBA" id="ARBA00022777"/>
    </source>
</evidence>
<keyword evidence="2" id="KW-0723">Serine/threonine-protein kinase</keyword>
<keyword evidence="4" id="KW-0547">Nucleotide-binding</keyword>
<feature type="compositionally biased region" description="Polar residues" evidence="9">
    <location>
        <begin position="510"/>
        <end position="527"/>
    </location>
</feature>
<dbReference type="GO" id="GO:0035556">
    <property type="term" value="P:intracellular signal transduction"/>
    <property type="evidence" value="ECO:0007669"/>
    <property type="project" value="TreeGrafter"/>
</dbReference>
<feature type="compositionally biased region" description="Low complexity" evidence="9">
    <location>
        <begin position="342"/>
        <end position="351"/>
    </location>
</feature>
<dbReference type="EMBL" id="CAUYUE010000011">
    <property type="protein sequence ID" value="CAK0785015.1"/>
    <property type="molecule type" value="Genomic_DNA"/>
</dbReference>
<evidence type="ECO:0000313" key="12">
    <source>
        <dbReference type="EMBL" id="CAK0785015.1"/>
    </source>
</evidence>
<dbReference type="Gene3D" id="1.10.510.10">
    <property type="entry name" value="Transferase(Phosphotransferase) domain 1"/>
    <property type="match status" value="1"/>
</dbReference>
<dbReference type="GO" id="GO:0004674">
    <property type="term" value="F:protein serine/threonine kinase activity"/>
    <property type="evidence" value="ECO:0007669"/>
    <property type="project" value="UniProtKB-KW"/>
</dbReference>
<dbReference type="Pfam" id="PF00069">
    <property type="entry name" value="Pkinase"/>
    <property type="match status" value="2"/>
</dbReference>
<reference evidence="12 13" key="1">
    <citation type="submission" date="2023-10" db="EMBL/GenBank/DDBJ databases">
        <authorList>
            <person name="Maclean D."/>
            <person name="Macfadyen A."/>
        </authorList>
    </citation>
    <scope>NUCLEOTIDE SEQUENCE [LARGE SCALE GENOMIC DNA]</scope>
</reference>
<evidence type="ECO:0000256" key="8">
    <source>
        <dbReference type="ARBA" id="ARBA00048679"/>
    </source>
</evidence>
<feature type="compositionally biased region" description="Basic and acidic residues" evidence="9">
    <location>
        <begin position="316"/>
        <end position="325"/>
    </location>
</feature>
<comment type="catalytic activity">
    <reaction evidence="8">
        <text>L-seryl-[protein] + ATP = O-phospho-L-seryl-[protein] + ADP + H(+)</text>
        <dbReference type="Rhea" id="RHEA:17989"/>
        <dbReference type="Rhea" id="RHEA-COMP:9863"/>
        <dbReference type="Rhea" id="RHEA-COMP:11604"/>
        <dbReference type="ChEBI" id="CHEBI:15378"/>
        <dbReference type="ChEBI" id="CHEBI:29999"/>
        <dbReference type="ChEBI" id="CHEBI:30616"/>
        <dbReference type="ChEBI" id="CHEBI:83421"/>
        <dbReference type="ChEBI" id="CHEBI:456216"/>
        <dbReference type="EC" id="2.7.11.1"/>
    </reaction>
</comment>
<dbReference type="PANTHER" id="PTHR24356:SF1">
    <property type="entry name" value="SERINE_THREONINE-PROTEIN KINASE GREATWALL"/>
    <property type="match status" value="1"/>
</dbReference>
<dbReference type="SUPFAM" id="SSF56112">
    <property type="entry name" value="Protein kinase-like (PK-like)"/>
    <property type="match status" value="1"/>
</dbReference>
<dbReference type="GO" id="GO:0005524">
    <property type="term" value="F:ATP binding"/>
    <property type="evidence" value="ECO:0007669"/>
    <property type="project" value="UniProtKB-KW"/>
</dbReference>
<accession>A0AAV1IG82</accession>
<evidence type="ECO:0000256" key="4">
    <source>
        <dbReference type="ARBA" id="ARBA00022741"/>
    </source>
</evidence>
<dbReference type="InterPro" id="IPR050236">
    <property type="entry name" value="Ser_Thr_kinase_AGC"/>
</dbReference>
<evidence type="ECO:0000256" key="3">
    <source>
        <dbReference type="ARBA" id="ARBA00022679"/>
    </source>
</evidence>
<evidence type="ECO:0000256" key="2">
    <source>
        <dbReference type="ARBA" id="ARBA00022527"/>
    </source>
</evidence>
<feature type="region of interest" description="Disordered" evidence="9">
    <location>
        <begin position="851"/>
        <end position="872"/>
    </location>
</feature>
<feature type="compositionally biased region" description="Pro residues" evidence="9">
    <location>
        <begin position="375"/>
        <end position="388"/>
    </location>
</feature>
<dbReference type="PROSITE" id="PS00108">
    <property type="entry name" value="PROTEIN_KINASE_ST"/>
    <property type="match status" value="1"/>
</dbReference>
<feature type="domain" description="Protein kinase" evidence="10">
    <location>
        <begin position="688"/>
        <end position="1041"/>
    </location>
</feature>
<dbReference type="PANTHER" id="PTHR24356">
    <property type="entry name" value="SERINE/THREONINE-PROTEIN KINASE"/>
    <property type="match status" value="1"/>
</dbReference>
<dbReference type="InterPro" id="IPR000719">
    <property type="entry name" value="Prot_kinase_dom"/>
</dbReference>
<dbReference type="EC" id="2.7.11.1" evidence="1"/>
<dbReference type="AlphaFoldDB" id="A0AAV1IG82"/>
<evidence type="ECO:0000256" key="7">
    <source>
        <dbReference type="ARBA" id="ARBA00047899"/>
    </source>
</evidence>
<dbReference type="InterPro" id="IPR011009">
    <property type="entry name" value="Kinase-like_dom_sf"/>
</dbReference>
<feature type="region of interest" description="Disordered" evidence="9">
    <location>
        <begin position="283"/>
        <end position="532"/>
    </location>
</feature>
<feature type="compositionally biased region" description="Basic and acidic residues" evidence="9">
    <location>
        <begin position="234"/>
        <end position="249"/>
    </location>
</feature>
<dbReference type="CDD" id="cd05579">
    <property type="entry name" value="STKc_MAST_like"/>
    <property type="match status" value="1"/>
</dbReference>
<dbReference type="FunFam" id="1.10.510.10:FF:001418">
    <property type="entry name" value="Serine/threonine protein kinase 15"/>
    <property type="match status" value="1"/>
</dbReference>
<dbReference type="PROSITE" id="PS50011">
    <property type="entry name" value="PROTEIN_KINASE_DOM"/>
    <property type="match status" value="1"/>
</dbReference>
<feature type="region of interest" description="Disordered" evidence="9">
    <location>
        <begin position="888"/>
        <end position="923"/>
    </location>
</feature>
<feature type="region of interest" description="Disordered" evidence="9">
    <location>
        <begin position="1"/>
        <end position="39"/>
    </location>
</feature>
<feature type="compositionally biased region" description="Polar residues" evidence="9">
    <location>
        <begin position="284"/>
        <end position="304"/>
    </location>
</feature>
<dbReference type="InterPro" id="IPR000961">
    <property type="entry name" value="AGC-kinase_C"/>
</dbReference>
<keyword evidence="5" id="KW-0418">Kinase</keyword>
<dbReference type="Gene3D" id="3.30.200.20">
    <property type="entry name" value="Phosphorylase Kinase, domain 1"/>
    <property type="match status" value="1"/>
</dbReference>
<keyword evidence="3" id="KW-0808">Transferase</keyword>
<keyword evidence="6" id="KW-0067">ATP-binding</keyword>
<dbReference type="InterPro" id="IPR008271">
    <property type="entry name" value="Ser/Thr_kinase_AS"/>
</dbReference>
<proteinExistence type="predicted"/>
<feature type="compositionally biased region" description="Basic and acidic residues" evidence="9">
    <location>
        <begin position="902"/>
        <end position="916"/>
    </location>
</feature>
<gene>
    <name evidence="12" type="ORF">CVIRNUC_008220</name>
</gene>
<sequence length="1221" mass="131414">MDHTPFTPATRRPLDNPALSSSKGSAQPSGSDHAQRASSTLPVVMEKGSAASPMRLHHSSRLRRSFERVKAQVDIDLLHFRRDLVTLLGTISDEEGMCVLPSMIGMVDTCLEQDLGTFRASCQDMVDELEELRRRCGAPAHRARITRLLFIITRCSRLVFTEEADSGGRHQHYMTQPKGRLQKGMRHRTDIPTGGPPSSGLEAGTTPAASIRQSTTMPQRWLTDFRRSYAAAPDADRAPHRAAEDHLHSEGSPALLPPGKDFRPSPLGRSVITALEAQLDKAARSSTLVRQTFPSPSLPSSPGAQRSVHKPQKGPLGDRKQEKLRWSPSTIAEAEGSRHDSPSSASSVPASPATPRPPAMAHLQAQHPADSSPDPSLPSTPRAPPAPGLPDEAPRAQHSRHSPVPGSPPAELSRRAHSQPLQLPTRPAAGPASDEPEGQASAARPASAQERPSRLEKAPQATVPQAAQKSRPRSLTFPLPHQRHLEPSRLSPQTPLSSAPGSHAKGAMSSLAQECSSPDSRGSSSHALDSPMRGNPVCRICDEVVPAGTVQEHTQICKELEGTLCAVDSLSARLQRLAELCEASSGAERGPSCKALLLRLAEQCASVASADAPSTPSRACQEALEHCKAIRNGDDAKRHATLYACAQRALVLVSSKVAQLSCAPSPQPSGEMLHMAGMHHTDVGIEDFEVLKPISRGAFGRVYLARKRSTGDLYAIKVMRKKDLIRKNLVENACFEKEIMSSANNAFVVRSFYSFTSKDNLYLVMEWISGGDTASLLKSMGSLDEDVARQYIAETILALEWCHSQGIIHRDIKPDNLLISAEGHIKAADFGLSCVGIIDRADNLSSDISMLDSDSAPSTPRSMSTSAASSPLRAAPFEAAPRLRFSDDGARRQHWGHSASDPGHRRSSSDNARGREGSLLGLSPLKAGPAAALSAPSADRKRAMGTPDYLAPEVLLGTGHGSEVDWWSLGVVLFEFVTGCPPFNADSPEEIFDNILNRRMDWPDGGMSAECRDLIDALLQVDPDIRLGHGGASELKEHPWFAGLDWDNLARAKAAFVPQLDCESDTSYFDFKEVSMQSIIMDIGPSEPSSPASMSVDCVPAHPGLHPAAALLAGSCVSSTELPAAVPQGCSDETASRSGSARHNADERPWSMAESTASAGQHDEWLPQDQCREGQEASNTQNFLNFSFKNLELLGKKNQEMMKSFNAVREGLGGDNSHEEN</sequence>
<feature type="region of interest" description="Disordered" evidence="9">
    <location>
        <begin position="232"/>
        <end position="267"/>
    </location>
</feature>
<evidence type="ECO:0000313" key="13">
    <source>
        <dbReference type="Proteomes" id="UP001314263"/>
    </source>
</evidence>
<dbReference type="SMART" id="SM00220">
    <property type="entry name" value="S_TKc"/>
    <property type="match status" value="1"/>
</dbReference>
<feature type="region of interest" description="Disordered" evidence="9">
    <location>
        <begin position="167"/>
        <end position="217"/>
    </location>
</feature>
<feature type="compositionally biased region" description="Polar residues" evidence="9">
    <location>
        <begin position="856"/>
        <end position="869"/>
    </location>
</feature>
<dbReference type="Pfam" id="PF26031">
    <property type="entry name" value="IREH1"/>
    <property type="match status" value="1"/>
</dbReference>
<feature type="compositionally biased region" description="Low complexity" evidence="9">
    <location>
        <begin position="20"/>
        <end position="31"/>
    </location>
</feature>
<name>A0AAV1IG82_9CHLO</name>
<feature type="domain" description="AGC-kinase C-terminal" evidence="11">
    <location>
        <begin position="1042"/>
        <end position="1198"/>
    </location>
</feature>
<feature type="compositionally biased region" description="Polar residues" evidence="9">
    <location>
        <begin position="490"/>
        <end position="500"/>
    </location>
</feature>
<protein>
    <recommendedName>
        <fullName evidence="1">non-specific serine/threonine protein kinase</fullName>
        <ecNumber evidence="1">2.7.11.1</ecNumber>
    </recommendedName>
</protein>
<feature type="compositionally biased region" description="Polar residues" evidence="9">
    <location>
        <begin position="207"/>
        <end position="217"/>
    </location>
</feature>
<dbReference type="Proteomes" id="UP001314263">
    <property type="component" value="Unassembled WGS sequence"/>
</dbReference>
<comment type="caution">
    <text evidence="12">The sequence shown here is derived from an EMBL/GenBank/DDBJ whole genome shotgun (WGS) entry which is preliminary data.</text>
</comment>
<dbReference type="PROSITE" id="PS51285">
    <property type="entry name" value="AGC_KINASE_CTER"/>
    <property type="match status" value="1"/>
</dbReference>
<evidence type="ECO:0000259" key="10">
    <source>
        <dbReference type="PROSITE" id="PS50011"/>
    </source>
</evidence>